<gene>
    <name evidence="3" type="ORF">sS8_4532</name>
</gene>
<dbReference type="EMBL" id="AP017928">
    <property type="protein sequence ID" value="BBA36462.1"/>
    <property type="molecule type" value="Genomic_DNA"/>
</dbReference>
<dbReference type="PANTHER" id="PTHR44068">
    <property type="entry name" value="ZGC:194242"/>
    <property type="match status" value="1"/>
</dbReference>
<dbReference type="KEGG" id="mmai:sS8_4532"/>
<keyword evidence="4" id="KW-1185">Reference proteome</keyword>
<dbReference type="InterPro" id="IPR013216">
    <property type="entry name" value="Methyltransf_11"/>
</dbReference>
<dbReference type="OrthoDB" id="529208at2"/>
<proteinExistence type="predicted"/>
<dbReference type="Gene3D" id="3.40.50.150">
    <property type="entry name" value="Vaccinia Virus protein VP39"/>
    <property type="match status" value="1"/>
</dbReference>
<dbReference type="CDD" id="cd02440">
    <property type="entry name" value="AdoMet_MTases"/>
    <property type="match status" value="1"/>
</dbReference>
<dbReference type="Pfam" id="PF08241">
    <property type="entry name" value="Methyltransf_11"/>
    <property type="match status" value="1"/>
</dbReference>
<dbReference type="GO" id="GO:0008757">
    <property type="term" value="F:S-adenosylmethionine-dependent methyltransferase activity"/>
    <property type="evidence" value="ECO:0007669"/>
    <property type="project" value="InterPro"/>
</dbReference>
<dbReference type="GO" id="GO:0032259">
    <property type="term" value="P:methylation"/>
    <property type="evidence" value="ECO:0007669"/>
    <property type="project" value="UniProtKB-KW"/>
</dbReference>
<name>A0A250KXY6_9GAMM</name>
<dbReference type="SUPFAM" id="SSF53335">
    <property type="entry name" value="S-adenosyl-L-methionine-dependent methyltransferases"/>
    <property type="match status" value="1"/>
</dbReference>
<keyword evidence="1 3" id="KW-0808">Transferase</keyword>
<dbReference type="InterPro" id="IPR050447">
    <property type="entry name" value="Erg6_SMT_methyltransf"/>
</dbReference>
<dbReference type="PANTHER" id="PTHR44068:SF11">
    <property type="entry name" value="GERANYL DIPHOSPHATE 2-C-METHYLTRANSFERASE"/>
    <property type="match status" value="1"/>
</dbReference>
<evidence type="ECO:0000256" key="1">
    <source>
        <dbReference type="ARBA" id="ARBA00022679"/>
    </source>
</evidence>
<protein>
    <submittedName>
        <fullName evidence="3">Methyltransferase type 11</fullName>
    </submittedName>
</protein>
<dbReference type="AlphaFoldDB" id="A0A250KXY6"/>
<organism evidence="3 4">
    <name type="scientific">Methylocaldum marinum</name>
    <dbReference type="NCBI Taxonomy" id="1432792"/>
    <lineage>
        <taxon>Bacteria</taxon>
        <taxon>Pseudomonadati</taxon>
        <taxon>Pseudomonadota</taxon>
        <taxon>Gammaproteobacteria</taxon>
        <taxon>Methylococcales</taxon>
        <taxon>Methylococcaceae</taxon>
        <taxon>Methylocaldum</taxon>
    </lineage>
</organism>
<evidence type="ECO:0000313" key="3">
    <source>
        <dbReference type="EMBL" id="BBA36462.1"/>
    </source>
</evidence>
<dbReference type="Proteomes" id="UP000266313">
    <property type="component" value="Chromosome"/>
</dbReference>
<dbReference type="InterPro" id="IPR029063">
    <property type="entry name" value="SAM-dependent_MTases_sf"/>
</dbReference>
<accession>A0A250KXY6</accession>
<reference evidence="3 4" key="1">
    <citation type="submission" date="2016-12" db="EMBL/GenBank/DDBJ databases">
        <title>Genome sequencing of Methylocaldum marinum.</title>
        <authorList>
            <person name="Takeuchi M."/>
            <person name="Kamagata Y."/>
            <person name="Hiraoka S."/>
            <person name="Oshima K."/>
            <person name="Hattori M."/>
            <person name="Iwasaki W."/>
        </authorList>
    </citation>
    <scope>NUCLEOTIDE SEQUENCE [LARGE SCALE GENOMIC DNA]</scope>
    <source>
        <strain evidence="3 4">S8</strain>
    </source>
</reference>
<evidence type="ECO:0000313" key="4">
    <source>
        <dbReference type="Proteomes" id="UP000266313"/>
    </source>
</evidence>
<evidence type="ECO:0000259" key="2">
    <source>
        <dbReference type="Pfam" id="PF08241"/>
    </source>
</evidence>
<feature type="domain" description="Methyltransferase type 11" evidence="2">
    <location>
        <begin position="74"/>
        <end position="171"/>
    </location>
</feature>
<dbReference type="RefSeq" id="WP_119631623.1">
    <property type="nucleotide sequence ID" value="NZ_AP017928.1"/>
</dbReference>
<keyword evidence="3" id="KW-0489">Methyltransferase</keyword>
<sequence>MSSPVKLPYFDALLNLLDQGHPALEQAFGRHVHWGYWPEPELADGSPEDFALAAERLTERVYTAAGVHGGQRILDAGCGFGGTVASLNGRFRNIDLSGLNIDRRQLRRAEQRVSAEPGSVLNWIQADACTLPFANRSFDTVLAVECIFHFPSRKRFFEEAYRVLKPGGRLALSDFVPTRLLRPAMSFASRWPASAGFYGRCKFHNTLRDYRRLAEETGFIVRHEQDITSNTLPTYDFVRKLAKDMNVKTVSAIIETLFAEWASRLGLLRYLVLAFEKPG</sequence>